<dbReference type="Proteomes" id="UP000255066">
    <property type="component" value="Unassembled WGS sequence"/>
</dbReference>
<evidence type="ECO:0000259" key="2">
    <source>
        <dbReference type="PROSITE" id="PS50280"/>
    </source>
</evidence>
<dbReference type="STRING" id="28083.Lbir_0020"/>
<dbReference type="OrthoDB" id="5652580at2"/>
<organism evidence="4 6">
    <name type="scientific">Legionella birminghamensis</name>
    <dbReference type="NCBI Taxonomy" id="28083"/>
    <lineage>
        <taxon>Bacteria</taxon>
        <taxon>Pseudomonadati</taxon>
        <taxon>Pseudomonadota</taxon>
        <taxon>Gammaproteobacteria</taxon>
        <taxon>Legionellales</taxon>
        <taxon>Legionellaceae</taxon>
        <taxon>Legionella</taxon>
    </lineage>
</organism>
<proteinExistence type="predicted"/>
<dbReference type="InterPro" id="IPR036770">
    <property type="entry name" value="Ankyrin_rpt-contain_sf"/>
</dbReference>
<dbReference type="Proteomes" id="UP000054735">
    <property type="component" value="Unassembled WGS sequence"/>
</dbReference>
<evidence type="ECO:0000313" key="3">
    <source>
        <dbReference type="EMBL" id="KTC75951.1"/>
    </source>
</evidence>
<evidence type="ECO:0000256" key="1">
    <source>
        <dbReference type="SAM" id="MobiDB-lite"/>
    </source>
</evidence>
<dbReference type="EMBL" id="LNXT01000001">
    <property type="protein sequence ID" value="KTC75951.1"/>
    <property type="molecule type" value="Genomic_DNA"/>
</dbReference>
<dbReference type="SMART" id="SM00317">
    <property type="entry name" value="SET"/>
    <property type="match status" value="1"/>
</dbReference>
<dbReference type="RefSeq" id="WP_058522151.1">
    <property type="nucleotide sequence ID" value="NZ_CAAAHV010000029.1"/>
</dbReference>
<dbReference type="AlphaFoldDB" id="A0A378IA26"/>
<evidence type="ECO:0000313" key="4">
    <source>
        <dbReference type="EMBL" id="STX32077.1"/>
    </source>
</evidence>
<feature type="compositionally biased region" description="Basic and acidic residues" evidence="1">
    <location>
        <begin position="750"/>
        <end position="766"/>
    </location>
</feature>
<dbReference type="EMBL" id="UGNW01000001">
    <property type="protein sequence ID" value="STX32077.1"/>
    <property type="molecule type" value="Genomic_DNA"/>
</dbReference>
<dbReference type="SUPFAM" id="SSF82199">
    <property type="entry name" value="SET domain"/>
    <property type="match status" value="1"/>
</dbReference>
<evidence type="ECO:0000313" key="6">
    <source>
        <dbReference type="Proteomes" id="UP000255066"/>
    </source>
</evidence>
<dbReference type="PROSITE" id="PS50280">
    <property type="entry name" value="SET"/>
    <property type="match status" value="1"/>
</dbReference>
<feature type="region of interest" description="Disordered" evidence="1">
    <location>
        <begin position="740"/>
        <end position="766"/>
    </location>
</feature>
<protein>
    <submittedName>
        <fullName evidence="4">Eukaryotic huntingtin interacting protein B</fullName>
    </submittedName>
</protein>
<accession>A0A378IA26</accession>
<gene>
    <name evidence="3" type="ORF">Lbir_0020</name>
    <name evidence="4" type="ORF">NCTC12437_01855</name>
</gene>
<dbReference type="InterPro" id="IPR001214">
    <property type="entry name" value="SET_dom"/>
</dbReference>
<feature type="domain" description="SET" evidence="2">
    <location>
        <begin position="283"/>
        <end position="417"/>
    </location>
</feature>
<dbReference type="InterPro" id="IPR046341">
    <property type="entry name" value="SET_dom_sf"/>
</dbReference>
<dbReference type="SUPFAM" id="SSF48403">
    <property type="entry name" value="Ankyrin repeat"/>
    <property type="match status" value="1"/>
</dbReference>
<dbReference type="Gene3D" id="1.25.40.20">
    <property type="entry name" value="Ankyrin repeat-containing domain"/>
    <property type="match status" value="1"/>
</dbReference>
<keyword evidence="5" id="KW-1185">Reference proteome</keyword>
<reference evidence="4 6" key="2">
    <citation type="submission" date="2018-06" db="EMBL/GenBank/DDBJ databases">
        <authorList>
            <consortium name="Pathogen Informatics"/>
            <person name="Doyle S."/>
        </authorList>
    </citation>
    <scope>NUCLEOTIDE SEQUENCE [LARGE SCALE GENOMIC DNA]</scope>
    <source>
        <strain evidence="4 6">NCTC12437</strain>
    </source>
</reference>
<name>A0A378IA26_9GAMM</name>
<reference evidence="3 5" key="1">
    <citation type="submission" date="2015-11" db="EMBL/GenBank/DDBJ databases">
        <title>Genomic analysis of 38 Legionella species identifies large and diverse effector repertoires.</title>
        <authorList>
            <person name="Burstein D."/>
            <person name="Amaro F."/>
            <person name="Zusman T."/>
            <person name="Lifshitz Z."/>
            <person name="Cohen O."/>
            <person name="Gilbert J.A."/>
            <person name="Pupko T."/>
            <person name="Shuman H.A."/>
            <person name="Segal G."/>
        </authorList>
    </citation>
    <scope>NUCLEOTIDE SEQUENCE [LARGE SCALE GENOMIC DNA]</scope>
    <source>
        <strain evidence="3 5">CDC#1407-AL-14</strain>
    </source>
</reference>
<dbReference type="Gene3D" id="2.170.270.10">
    <property type="entry name" value="SET domain"/>
    <property type="match status" value="1"/>
</dbReference>
<sequence>MYSHLFFLNDAFIKKVHEKIPHISMPLILEFAVYYEVKKQFNIEDLDLDDANLPDYRTVVQMYNEHISQTTGLAQSDIYYSFIILQKCNDLFILLRNAHHLLESAISTLMTAGFTESIPAGNAGLLRQQVLSQIRDRAGSYILTAYDMISVRNSVSRNSFPVKQAISTIEETVFLKQLCTNLEQELKRNNPTFAARALWGVIRSGWERMQEIFNRDMLAPAVASNPAEIEEIPDNDDLGDLPAVLFKPNGKIDFDSLLTPAPEEPVVFHMDNDEHLAELASQEGFEYRKHIDDQNNKLDVVGIDLLSGGKGAVARERIKEGEIFTVYVGDELTEDEAKTNPKYQGQTHYFMRIGSSKTIIDARKTGNVARFFNEGNVTNAEYQIRRFVETTGTIGKEIVVTATRDINPGEQILVDYGKAYEYGEDIQKIFLHKSDGPYNSRQLLHKYREEYSDTLIQFDNRGEDEKANKPGQLHGLYFDELENSIVPVALADILANKPVVRSMQNPDLPVLFLKEDNQLQENRTTERLSSLMVASYLGHYEGVVALLKMNADPLMQSRRAGFSSLHMVMVGEYYGVSTGDSNSRRKIISEFKVDANLLLADDDEMTAFDWALKLDKSDCLEELIKGLTPAVLSSLLNHNDRAADKIARLIGENKLDHCRILFDEIAKRSHMHKPDIKTLLNHYSLFVQITQSSENARNPVLSPLELWKKIEAGEYTPPVNPNDKKRRRVSAPAKYSGELFFNEKKKKTERKASKKEESGKTKEKDVVLSPALFGESTLKVKTRKSKDVQEQTSLDCKK</sequence>
<evidence type="ECO:0000313" key="5">
    <source>
        <dbReference type="Proteomes" id="UP000054735"/>
    </source>
</evidence>
<dbReference type="Pfam" id="PF00856">
    <property type="entry name" value="SET"/>
    <property type="match status" value="1"/>
</dbReference>